<name>A0A5C7HLT1_9ROSI</name>
<dbReference type="InterPro" id="IPR039609">
    <property type="entry name" value="VQ_15/22"/>
</dbReference>
<feature type="domain" description="VQ" evidence="2">
    <location>
        <begin position="82"/>
        <end position="103"/>
    </location>
</feature>
<feature type="compositionally biased region" description="Basic residues" evidence="1">
    <location>
        <begin position="70"/>
        <end position="80"/>
    </location>
</feature>
<accession>A0A5C7HLT1</accession>
<reference evidence="4" key="1">
    <citation type="journal article" date="2019" name="Gigascience">
        <title>De novo genome assembly of the endangered Acer yangbiense, a plant species with extremely small populations endemic to Yunnan Province, China.</title>
        <authorList>
            <person name="Yang J."/>
            <person name="Wariss H.M."/>
            <person name="Tao L."/>
            <person name="Zhang R."/>
            <person name="Yun Q."/>
            <person name="Hollingsworth P."/>
            <person name="Dao Z."/>
            <person name="Luo G."/>
            <person name="Guo H."/>
            <person name="Ma Y."/>
            <person name="Sun W."/>
        </authorList>
    </citation>
    <scope>NUCLEOTIDE SEQUENCE [LARGE SCALE GENOMIC DNA]</scope>
    <source>
        <strain evidence="4">cv. Malutang</strain>
    </source>
</reference>
<evidence type="ECO:0000256" key="1">
    <source>
        <dbReference type="SAM" id="MobiDB-lite"/>
    </source>
</evidence>
<dbReference type="OrthoDB" id="1726347at2759"/>
<dbReference type="PANTHER" id="PTHR33179:SF29">
    <property type="entry name" value="OS06G0666400 PROTEIN"/>
    <property type="match status" value="1"/>
</dbReference>
<dbReference type="InterPro" id="IPR008889">
    <property type="entry name" value="VQ"/>
</dbReference>
<feature type="compositionally biased region" description="Low complexity" evidence="1">
    <location>
        <begin position="46"/>
        <end position="58"/>
    </location>
</feature>
<evidence type="ECO:0000259" key="2">
    <source>
        <dbReference type="Pfam" id="PF05678"/>
    </source>
</evidence>
<dbReference type="Proteomes" id="UP000323000">
    <property type="component" value="Chromosome 7"/>
</dbReference>
<keyword evidence="4" id="KW-1185">Reference proteome</keyword>
<comment type="caution">
    <text evidence="3">The sequence shown here is derived from an EMBL/GenBank/DDBJ whole genome shotgun (WGS) entry which is preliminary data.</text>
</comment>
<organism evidence="3 4">
    <name type="scientific">Acer yangbiense</name>
    <dbReference type="NCBI Taxonomy" id="1000413"/>
    <lineage>
        <taxon>Eukaryota</taxon>
        <taxon>Viridiplantae</taxon>
        <taxon>Streptophyta</taxon>
        <taxon>Embryophyta</taxon>
        <taxon>Tracheophyta</taxon>
        <taxon>Spermatophyta</taxon>
        <taxon>Magnoliopsida</taxon>
        <taxon>eudicotyledons</taxon>
        <taxon>Gunneridae</taxon>
        <taxon>Pentapetalae</taxon>
        <taxon>rosids</taxon>
        <taxon>malvids</taxon>
        <taxon>Sapindales</taxon>
        <taxon>Sapindaceae</taxon>
        <taxon>Hippocastanoideae</taxon>
        <taxon>Acereae</taxon>
        <taxon>Acer</taxon>
    </lineage>
</organism>
<gene>
    <name evidence="3" type="ORF">EZV62_015568</name>
</gene>
<evidence type="ECO:0000313" key="4">
    <source>
        <dbReference type="Proteomes" id="UP000323000"/>
    </source>
</evidence>
<feature type="region of interest" description="Disordered" evidence="1">
    <location>
        <begin position="45"/>
        <end position="89"/>
    </location>
</feature>
<feature type="region of interest" description="Disordered" evidence="1">
    <location>
        <begin position="196"/>
        <end position="233"/>
    </location>
</feature>
<proteinExistence type="predicted"/>
<dbReference type="PANTHER" id="PTHR33179">
    <property type="entry name" value="VQ MOTIF-CONTAINING PROTEIN"/>
    <property type="match status" value="1"/>
</dbReference>
<dbReference type="AlphaFoldDB" id="A0A5C7HLT1"/>
<sequence>MSSETMSSPSDWAQFYQHHQTLSSSSQMLSSSSGINIDPTMITNIASSATSSGGPPSTMSQLSPEGRVSKPARRRSRASRRTPTTLLNTDTTNFRAMVQQFTGGPGGAPFGSSGTGGGGVGAPTFSLGARQGGHQVNPGSMMLPPGYRLQYQQAQNQPWMISLGSNNHNQGEHHQYHHQQGQGFHVQRGGNMENMSDGGGFVMGNVSSSSSSSQQQVTGPVRGPPTNENRFMF</sequence>
<dbReference type="Pfam" id="PF05678">
    <property type="entry name" value="VQ"/>
    <property type="match status" value="1"/>
</dbReference>
<feature type="compositionally biased region" description="Low complexity" evidence="1">
    <location>
        <begin position="207"/>
        <end position="216"/>
    </location>
</feature>
<evidence type="ECO:0000313" key="3">
    <source>
        <dbReference type="EMBL" id="TXG57739.1"/>
    </source>
</evidence>
<protein>
    <recommendedName>
        <fullName evidence="2">VQ domain-containing protein</fullName>
    </recommendedName>
</protein>
<dbReference type="EMBL" id="VAHF01000007">
    <property type="protein sequence ID" value="TXG57739.1"/>
    <property type="molecule type" value="Genomic_DNA"/>
</dbReference>